<evidence type="ECO:0000256" key="1">
    <source>
        <dbReference type="SAM" id="MobiDB-lite"/>
    </source>
</evidence>
<dbReference type="Proteomes" id="UP001331761">
    <property type="component" value="Unassembled WGS sequence"/>
</dbReference>
<keyword evidence="3" id="KW-1185">Reference proteome</keyword>
<evidence type="ECO:0000313" key="3">
    <source>
        <dbReference type="Proteomes" id="UP001331761"/>
    </source>
</evidence>
<feature type="region of interest" description="Disordered" evidence="1">
    <location>
        <begin position="1"/>
        <end position="77"/>
    </location>
</feature>
<comment type="caution">
    <text evidence="2">The sequence shown here is derived from an EMBL/GenBank/DDBJ whole genome shotgun (WGS) entry which is preliminary data.</text>
</comment>
<sequence length="113" mass="13145">MLAEMEKVEETMDTPQQSTTQKRHHRNRTCSNGRKSHQRSTGTLRRGAQLFEQARGTPREYDGTDRTDEATSKGSEVTLTPIPILEFDGDIWEWEPLWQSFERNVHSRNIDDV</sequence>
<reference evidence="2 3" key="1">
    <citation type="submission" date="2019-10" db="EMBL/GenBank/DDBJ databases">
        <title>Assembly and Annotation for the nematode Trichostrongylus colubriformis.</title>
        <authorList>
            <person name="Martin J."/>
        </authorList>
    </citation>
    <scope>NUCLEOTIDE SEQUENCE [LARGE SCALE GENOMIC DNA]</scope>
    <source>
        <strain evidence="2">G859</strain>
        <tissue evidence="2">Whole worm</tissue>
    </source>
</reference>
<proteinExistence type="predicted"/>
<dbReference type="EMBL" id="WIXE01022738">
    <property type="protein sequence ID" value="KAK5967233.1"/>
    <property type="molecule type" value="Genomic_DNA"/>
</dbReference>
<organism evidence="2 3">
    <name type="scientific">Trichostrongylus colubriformis</name>
    <name type="common">Black scour worm</name>
    <dbReference type="NCBI Taxonomy" id="6319"/>
    <lineage>
        <taxon>Eukaryota</taxon>
        <taxon>Metazoa</taxon>
        <taxon>Ecdysozoa</taxon>
        <taxon>Nematoda</taxon>
        <taxon>Chromadorea</taxon>
        <taxon>Rhabditida</taxon>
        <taxon>Rhabditina</taxon>
        <taxon>Rhabditomorpha</taxon>
        <taxon>Strongyloidea</taxon>
        <taxon>Trichostrongylidae</taxon>
        <taxon>Trichostrongylus</taxon>
    </lineage>
</organism>
<dbReference type="AlphaFoldDB" id="A0AAN8IF16"/>
<feature type="compositionally biased region" description="Basic residues" evidence="1">
    <location>
        <begin position="21"/>
        <end position="38"/>
    </location>
</feature>
<name>A0AAN8IF16_TRICO</name>
<feature type="compositionally biased region" description="Basic and acidic residues" evidence="1">
    <location>
        <begin position="1"/>
        <end position="10"/>
    </location>
</feature>
<evidence type="ECO:0000313" key="2">
    <source>
        <dbReference type="EMBL" id="KAK5967233.1"/>
    </source>
</evidence>
<accession>A0AAN8IF16</accession>
<feature type="compositionally biased region" description="Basic and acidic residues" evidence="1">
    <location>
        <begin position="57"/>
        <end position="71"/>
    </location>
</feature>
<protein>
    <submittedName>
        <fullName evidence="2">Uncharacterized protein</fullName>
    </submittedName>
</protein>
<gene>
    <name evidence="2" type="ORF">GCK32_000246</name>
</gene>